<reference evidence="4" key="1">
    <citation type="journal article" date="2019" name="Int. J. Syst. Evol. Microbiol.">
        <title>The Global Catalogue of Microorganisms (GCM) 10K type strain sequencing project: providing services to taxonomists for standard genome sequencing and annotation.</title>
        <authorList>
            <consortium name="The Broad Institute Genomics Platform"/>
            <consortium name="The Broad Institute Genome Sequencing Center for Infectious Disease"/>
            <person name="Wu L."/>
            <person name="Ma J."/>
        </authorList>
    </citation>
    <scope>NUCLEOTIDE SEQUENCE [LARGE SCALE GENOMIC DNA]</scope>
    <source>
        <strain evidence="4">KCTC 22671</strain>
    </source>
</reference>
<organism evidence="3 4">
    <name type="scientific">Flavobacterium chuncheonense</name>
    <dbReference type="NCBI Taxonomy" id="2026653"/>
    <lineage>
        <taxon>Bacteria</taxon>
        <taxon>Pseudomonadati</taxon>
        <taxon>Bacteroidota</taxon>
        <taxon>Flavobacteriia</taxon>
        <taxon>Flavobacteriales</taxon>
        <taxon>Flavobacteriaceae</taxon>
        <taxon>Flavobacterium</taxon>
    </lineage>
</organism>
<dbReference type="RefSeq" id="WP_379811993.1">
    <property type="nucleotide sequence ID" value="NZ_JBHUPC010000013.1"/>
</dbReference>
<evidence type="ECO:0000313" key="4">
    <source>
        <dbReference type="Proteomes" id="UP001597534"/>
    </source>
</evidence>
<sequence length="450" mass="52874">MAHDFRKIVSVLAMAISSQGFVFAQDNPEDIALQNDAIENNFYEALKQRAIENYDKAVMAIEQCIELKSDEAAFYYELGKNQLDLKNYTAAEQAFQKSVDLKPNERWYWNGLYDVYYQTKNFEKSIEVVKKLITFDLNMNEDLVSLYMYTNQHDKALALLNEMQKTMVLSEMMEYYRLKIENSERNANLKVEDLEAAIKKDPKNEQLYINLMMFHSANNDENKAFEVAQKLAEEIPNSEWANINLFKFYLQENRADEAIKSMFSIFENNKIDIKIKHRVLNEFLVYVVKTNSHYDELNQAVDYFENDKTINVAKEISKFFYSKANYDKATFYLEKALTNNPNDYESVMLLLDNYVNAQNYEALANRSEILIDLYPSQPKLYYYAGLANNHLGKYKKAVEFLENGLEFVVEDTELEVHFYLQLGEAYRLLKDDKKSKLYYGKAEELVNKKK</sequence>
<feature type="signal peptide" evidence="2">
    <location>
        <begin position="1"/>
        <end position="24"/>
    </location>
</feature>
<keyword evidence="2" id="KW-0732">Signal</keyword>
<gene>
    <name evidence="3" type="ORF">ACFS5J_10020</name>
</gene>
<dbReference type="Gene3D" id="1.25.40.10">
    <property type="entry name" value="Tetratricopeptide repeat domain"/>
    <property type="match status" value="3"/>
</dbReference>
<dbReference type="Pfam" id="PF13432">
    <property type="entry name" value="TPR_16"/>
    <property type="match status" value="1"/>
</dbReference>
<dbReference type="PROSITE" id="PS50005">
    <property type="entry name" value="TPR"/>
    <property type="match status" value="2"/>
</dbReference>
<dbReference type="PANTHER" id="PTHR12558">
    <property type="entry name" value="CELL DIVISION CYCLE 16,23,27"/>
    <property type="match status" value="1"/>
</dbReference>
<name>A0ABW5YMW3_9FLAO</name>
<feature type="repeat" description="TPR" evidence="1">
    <location>
        <begin position="72"/>
        <end position="105"/>
    </location>
</feature>
<dbReference type="SMART" id="SM00028">
    <property type="entry name" value="TPR"/>
    <property type="match status" value="6"/>
</dbReference>
<feature type="repeat" description="TPR" evidence="1">
    <location>
        <begin position="310"/>
        <end position="343"/>
    </location>
</feature>
<proteinExistence type="predicted"/>
<feature type="chain" id="PRO_5045144194" evidence="2">
    <location>
        <begin position="25"/>
        <end position="450"/>
    </location>
</feature>
<dbReference type="SUPFAM" id="SSF48452">
    <property type="entry name" value="TPR-like"/>
    <property type="match status" value="2"/>
</dbReference>
<dbReference type="EMBL" id="JBHUPC010000013">
    <property type="protein sequence ID" value="MFD2892349.1"/>
    <property type="molecule type" value="Genomic_DNA"/>
</dbReference>
<evidence type="ECO:0000256" key="1">
    <source>
        <dbReference type="PROSITE-ProRule" id="PRU00339"/>
    </source>
</evidence>
<comment type="caution">
    <text evidence="3">The sequence shown here is derived from an EMBL/GenBank/DDBJ whole genome shotgun (WGS) entry which is preliminary data.</text>
</comment>
<accession>A0ABW5YMW3</accession>
<evidence type="ECO:0000256" key="2">
    <source>
        <dbReference type="SAM" id="SignalP"/>
    </source>
</evidence>
<dbReference type="PANTHER" id="PTHR12558:SF13">
    <property type="entry name" value="CELL DIVISION CYCLE PROTEIN 27 HOMOLOG"/>
    <property type="match status" value="1"/>
</dbReference>
<evidence type="ECO:0000313" key="3">
    <source>
        <dbReference type="EMBL" id="MFD2892349.1"/>
    </source>
</evidence>
<dbReference type="InterPro" id="IPR011990">
    <property type="entry name" value="TPR-like_helical_dom_sf"/>
</dbReference>
<dbReference type="Pfam" id="PF13181">
    <property type="entry name" value="TPR_8"/>
    <property type="match status" value="2"/>
</dbReference>
<dbReference type="Proteomes" id="UP001597534">
    <property type="component" value="Unassembled WGS sequence"/>
</dbReference>
<protein>
    <submittedName>
        <fullName evidence="3">Tetratricopeptide repeat protein</fullName>
    </submittedName>
</protein>
<dbReference type="InterPro" id="IPR019734">
    <property type="entry name" value="TPR_rpt"/>
</dbReference>
<keyword evidence="4" id="KW-1185">Reference proteome</keyword>
<keyword evidence="1" id="KW-0802">TPR repeat</keyword>